<feature type="domain" description="HTH hxlR-type" evidence="5">
    <location>
        <begin position="11"/>
        <end position="111"/>
    </location>
</feature>
<dbReference type="PROSITE" id="PS51118">
    <property type="entry name" value="HTH_HXLR"/>
    <property type="match status" value="1"/>
</dbReference>
<feature type="region of interest" description="Disordered" evidence="4">
    <location>
        <begin position="110"/>
        <end position="133"/>
    </location>
</feature>
<dbReference type="Proteomes" id="UP000663937">
    <property type="component" value="Chromosome"/>
</dbReference>
<organism evidence="6 7">
    <name type="scientific">Pengzhenrongella sicca</name>
    <dbReference type="NCBI Taxonomy" id="2819238"/>
    <lineage>
        <taxon>Bacteria</taxon>
        <taxon>Bacillati</taxon>
        <taxon>Actinomycetota</taxon>
        <taxon>Actinomycetes</taxon>
        <taxon>Micrococcales</taxon>
        <taxon>Pengzhenrongella</taxon>
    </lineage>
</organism>
<dbReference type="PANTHER" id="PTHR33204">
    <property type="entry name" value="TRANSCRIPTIONAL REGULATOR, MARR FAMILY"/>
    <property type="match status" value="1"/>
</dbReference>
<dbReference type="AlphaFoldDB" id="A0A8A4ZGP5"/>
<evidence type="ECO:0000259" key="5">
    <source>
        <dbReference type="PROSITE" id="PS51118"/>
    </source>
</evidence>
<keyword evidence="1" id="KW-0805">Transcription regulation</keyword>
<sequence>MREWERVDAGSGRLFTASLELVGKRWSPGILLAVARGAARFSEIRATVPGVSDRLLAQRLKELELAGLVERQVIATTPVQVRYSLSPRGDDLMGSLRPLVAYGARWAEAGSSACTPSRPPTHESSRHVRPAQP</sequence>
<accession>A0A8A4ZGP5</accession>
<evidence type="ECO:0000256" key="3">
    <source>
        <dbReference type="ARBA" id="ARBA00023163"/>
    </source>
</evidence>
<dbReference type="KEGG" id="psic:J4E96_03635"/>
<dbReference type="InterPro" id="IPR002577">
    <property type="entry name" value="HTH_HxlR"/>
</dbReference>
<gene>
    <name evidence="6" type="ORF">J4E96_03635</name>
</gene>
<evidence type="ECO:0000313" key="7">
    <source>
        <dbReference type="Proteomes" id="UP000663937"/>
    </source>
</evidence>
<dbReference type="Pfam" id="PF01638">
    <property type="entry name" value="HxlR"/>
    <property type="match status" value="1"/>
</dbReference>
<keyword evidence="3" id="KW-0804">Transcription</keyword>
<dbReference type="GO" id="GO:0003677">
    <property type="term" value="F:DNA binding"/>
    <property type="evidence" value="ECO:0007669"/>
    <property type="project" value="UniProtKB-KW"/>
</dbReference>
<keyword evidence="7" id="KW-1185">Reference proteome</keyword>
<name>A0A8A4ZGP5_9MICO</name>
<keyword evidence="2" id="KW-0238">DNA-binding</keyword>
<dbReference type="PANTHER" id="PTHR33204:SF37">
    <property type="entry name" value="HTH-TYPE TRANSCRIPTIONAL REGULATOR YODB"/>
    <property type="match status" value="1"/>
</dbReference>
<dbReference type="InterPro" id="IPR036388">
    <property type="entry name" value="WH-like_DNA-bd_sf"/>
</dbReference>
<dbReference type="SUPFAM" id="SSF46785">
    <property type="entry name" value="Winged helix' DNA-binding domain"/>
    <property type="match status" value="1"/>
</dbReference>
<evidence type="ECO:0000313" key="6">
    <source>
        <dbReference type="EMBL" id="QTE30123.1"/>
    </source>
</evidence>
<dbReference type="Gene3D" id="1.10.10.10">
    <property type="entry name" value="Winged helix-like DNA-binding domain superfamily/Winged helix DNA-binding domain"/>
    <property type="match status" value="1"/>
</dbReference>
<evidence type="ECO:0000256" key="1">
    <source>
        <dbReference type="ARBA" id="ARBA00023015"/>
    </source>
</evidence>
<dbReference type="InterPro" id="IPR036390">
    <property type="entry name" value="WH_DNA-bd_sf"/>
</dbReference>
<dbReference type="EMBL" id="CP071868">
    <property type="protein sequence ID" value="QTE30123.1"/>
    <property type="molecule type" value="Genomic_DNA"/>
</dbReference>
<reference evidence="6" key="1">
    <citation type="submission" date="2021-03" db="EMBL/GenBank/DDBJ databases">
        <title>Pengzhenrongella sicca gen. nov., sp. nov., a new member of suborder Micrococcineae isolated from High-Arctic tundra soil.</title>
        <authorList>
            <person name="Peng F."/>
        </authorList>
    </citation>
    <scope>NUCLEOTIDE SEQUENCE</scope>
    <source>
        <strain evidence="6">LRZ-2</strain>
    </source>
</reference>
<evidence type="ECO:0000256" key="4">
    <source>
        <dbReference type="SAM" id="MobiDB-lite"/>
    </source>
</evidence>
<dbReference type="RefSeq" id="WP_227424439.1">
    <property type="nucleotide sequence ID" value="NZ_CP071868.1"/>
</dbReference>
<protein>
    <submittedName>
        <fullName evidence="6">Helix-turn-helix transcriptional regulator</fullName>
    </submittedName>
</protein>
<evidence type="ECO:0000256" key="2">
    <source>
        <dbReference type="ARBA" id="ARBA00023125"/>
    </source>
</evidence>
<proteinExistence type="predicted"/>